<feature type="domain" description="Alcohol dehydrogenase-like C-terminal" evidence="12">
    <location>
        <begin position="284"/>
        <end position="387"/>
    </location>
</feature>
<dbReference type="EC" id="1.1.1.1" evidence="4"/>
<dbReference type="GO" id="GO:0051903">
    <property type="term" value="F:S-(hydroxymethyl)glutathione dehydrogenase [NAD(P)+] activity"/>
    <property type="evidence" value="ECO:0007669"/>
    <property type="project" value="TreeGrafter"/>
</dbReference>
<gene>
    <name evidence="14" type="ORF">DVH24_013061</name>
</gene>
<sequence>MEHQRLSSGSRWRGKPIRCRAAVSRKAGEPLVLEEILVAPPMPHEVRIRIICTSLCHSDITFWKMKDFPAIFPRILGHEAVGVVESVGEDVNEVSEGDTVIPTFMPECGECVDCKSTKSHLCTKLPFKLSPFMPRHETSRFTDLNGEVLYHFLFVSSFAEYTVVDIAHVTKIDPAIPPNRACLLGCGVSTGVGAAWKTANVEKGSTVAIFGLGSIGLAVAEGARLCGATRIIGVDVNPDKFEIGICILSEELDLTFVREKLCIHVNVLSAKNIDLIVLFLITTGKKLGLTDFVNAATCENKSASQVIIEMTGGGADYCFECVGLASLVQEAYACSRKGWGKTIVLGVDKPGSRVSLPSSDILHSGKTLMGSLFGGLKPKSDIPALINRYMDKELQLDEFVTNEVRFEDINKAFDLLIEGQCLRCVIYMSNE</sequence>
<evidence type="ECO:0000256" key="4">
    <source>
        <dbReference type="ARBA" id="ARBA00013190"/>
    </source>
</evidence>
<dbReference type="FunFam" id="3.90.180.10:FF:000007">
    <property type="entry name" value="Alcohol dehydrogenase 6"/>
    <property type="match status" value="1"/>
</dbReference>
<dbReference type="Gene3D" id="3.40.50.720">
    <property type="entry name" value="NAD(P)-binding Rossmann-like Domain"/>
    <property type="match status" value="1"/>
</dbReference>
<dbReference type="InterPro" id="IPR013149">
    <property type="entry name" value="ADH-like_C"/>
</dbReference>
<organism evidence="14 15">
    <name type="scientific">Malus domestica</name>
    <name type="common">Apple</name>
    <name type="synonym">Pyrus malus</name>
    <dbReference type="NCBI Taxonomy" id="3750"/>
    <lineage>
        <taxon>Eukaryota</taxon>
        <taxon>Viridiplantae</taxon>
        <taxon>Streptophyta</taxon>
        <taxon>Embryophyta</taxon>
        <taxon>Tracheophyta</taxon>
        <taxon>Spermatophyta</taxon>
        <taxon>Magnoliopsida</taxon>
        <taxon>eudicotyledons</taxon>
        <taxon>Gunneridae</taxon>
        <taxon>Pentapetalae</taxon>
        <taxon>rosids</taxon>
        <taxon>fabids</taxon>
        <taxon>Rosales</taxon>
        <taxon>Rosaceae</taxon>
        <taxon>Amygdaloideae</taxon>
        <taxon>Maleae</taxon>
        <taxon>Malus</taxon>
    </lineage>
</organism>
<name>A0A498HV45_MALDO</name>
<dbReference type="AlphaFoldDB" id="A0A498HV45"/>
<comment type="subunit">
    <text evidence="3">Homodimer.</text>
</comment>
<evidence type="ECO:0000256" key="11">
    <source>
        <dbReference type="RuleBase" id="RU361277"/>
    </source>
</evidence>
<evidence type="ECO:0000313" key="14">
    <source>
        <dbReference type="EMBL" id="RXH73377.1"/>
    </source>
</evidence>
<dbReference type="EMBL" id="RDQH01000341">
    <property type="protein sequence ID" value="RXH73377.1"/>
    <property type="molecule type" value="Genomic_DNA"/>
</dbReference>
<dbReference type="InterPro" id="IPR036291">
    <property type="entry name" value="NAD(P)-bd_dom_sf"/>
</dbReference>
<dbReference type="PROSITE" id="PS00059">
    <property type="entry name" value="ADH_ZINC"/>
    <property type="match status" value="1"/>
</dbReference>
<keyword evidence="15" id="KW-1185">Reference proteome</keyword>
<dbReference type="InterPro" id="IPR002328">
    <property type="entry name" value="ADH_Zn_CS"/>
</dbReference>
<comment type="catalytic activity">
    <reaction evidence="9">
        <text>a secondary alcohol + NAD(+) = a ketone + NADH + H(+)</text>
        <dbReference type="Rhea" id="RHEA:10740"/>
        <dbReference type="ChEBI" id="CHEBI:15378"/>
        <dbReference type="ChEBI" id="CHEBI:17087"/>
        <dbReference type="ChEBI" id="CHEBI:35681"/>
        <dbReference type="ChEBI" id="CHEBI:57540"/>
        <dbReference type="ChEBI" id="CHEBI:57945"/>
        <dbReference type="EC" id="1.1.1.1"/>
    </reaction>
</comment>
<dbReference type="Proteomes" id="UP000290289">
    <property type="component" value="Chromosome 15"/>
</dbReference>
<proteinExistence type="inferred from homology"/>
<evidence type="ECO:0000259" key="13">
    <source>
        <dbReference type="Pfam" id="PF08240"/>
    </source>
</evidence>
<evidence type="ECO:0000256" key="3">
    <source>
        <dbReference type="ARBA" id="ARBA00011738"/>
    </source>
</evidence>
<evidence type="ECO:0000259" key="12">
    <source>
        <dbReference type="Pfam" id="PF00107"/>
    </source>
</evidence>
<keyword evidence="8" id="KW-0520">NAD</keyword>
<dbReference type="InterPro" id="IPR013154">
    <property type="entry name" value="ADH-like_N"/>
</dbReference>
<protein>
    <recommendedName>
        <fullName evidence="4">alcohol dehydrogenase</fullName>
        <ecNumber evidence="4">1.1.1.1</ecNumber>
    </recommendedName>
</protein>
<evidence type="ECO:0000256" key="7">
    <source>
        <dbReference type="ARBA" id="ARBA00023002"/>
    </source>
</evidence>
<dbReference type="SUPFAM" id="SSF50129">
    <property type="entry name" value="GroES-like"/>
    <property type="match status" value="2"/>
</dbReference>
<dbReference type="GO" id="GO:0005829">
    <property type="term" value="C:cytosol"/>
    <property type="evidence" value="ECO:0007669"/>
    <property type="project" value="TreeGrafter"/>
</dbReference>
<keyword evidence="7" id="KW-0560">Oxidoreductase</keyword>
<comment type="cofactor">
    <cofactor evidence="1 11">
        <name>Zn(2+)</name>
        <dbReference type="ChEBI" id="CHEBI:29105"/>
    </cofactor>
</comment>
<dbReference type="PANTHER" id="PTHR43880">
    <property type="entry name" value="ALCOHOL DEHYDROGENASE"/>
    <property type="match status" value="1"/>
</dbReference>
<reference evidence="14 15" key="1">
    <citation type="submission" date="2018-10" db="EMBL/GenBank/DDBJ databases">
        <title>A high-quality apple genome assembly.</title>
        <authorList>
            <person name="Hu J."/>
        </authorList>
    </citation>
    <scope>NUCLEOTIDE SEQUENCE [LARGE SCALE GENOMIC DNA]</scope>
    <source>
        <strain evidence="15">cv. HFTH1</strain>
        <tissue evidence="14">Young leaf</tissue>
    </source>
</reference>
<dbReference type="GO" id="GO:0008270">
    <property type="term" value="F:zinc ion binding"/>
    <property type="evidence" value="ECO:0007669"/>
    <property type="project" value="InterPro"/>
</dbReference>
<comment type="catalytic activity">
    <reaction evidence="10">
        <text>a primary alcohol + NAD(+) = an aldehyde + NADH + H(+)</text>
        <dbReference type="Rhea" id="RHEA:10736"/>
        <dbReference type="ChEBI" id="CHEBI:15378"/>
        <dbReference type="ChEBI" id="CHEBI:15734"/>
        <dbReference type="ChEBI" id="CHEBI:17478"/>
        <dbReference type="ChEBI" id="CHEBI:57540"/>
        <dbReference type="ChEBI" id="CHEBI:57945"/>
        <dbReference type="EC" id="1.1.1.1"/>
    </reaction>
</comment>
<dbReference type="Pfam" id="PF00107">
    <property type="entry name" value="ADH_zinc_N"/>
    <property type="match status" value="1"/>
</dbReference>
<dbReference type="Pfam" id="PF08240">
    <property type="entry name" value="ADH_N"/>
    <property type="match status" value="1"/>
</dbReference>
<evidence type="ECO:0000256" key="8">
    <source>
        <dbReference type="ARBA" id="ARBA00023027"/>
    </source>
</evidence>
<keyword evidence="6 11" id="KW-0862">Zinc</keyword>
<evidence type="ECO:0000256" key="9">
    <source>
        <dbReference type="ARBA" id="ARBA00049164"/>
    </source>
</evidence>
<evidence type="ECO:0000256" key="10">
    <source>
        <dbReference type="ARBA" id="ARBA00049243"/>
    </source>
</evidence>
<evidence type="ECO:0000256" key="1">
    <source>
        <dbReference type="ARBA" id="ARBA00001947"/>
    </source>
</evidence>
<keyword evidence="5 11" id="KW-0479">Metal-binding</keyword>
<evidence type="ECO:0000313" key="15">
    <source>
        <dbReference type="Proteomes" id="UP000290289"/>
    </source>
</evidence>
<comment type="caution">
    <text evidence="14">The sequence shown here is derived from an EMBL/GenBank/DDBJ whole genome shotgun (WGS) entry which is preliminary data.</text>
</comment>
<evidence type="ECO:0000256" key="5">
    <source>
        <dbReference type="ARBA" id="ARBA00022723"/>
    </source>
</evidence>
<evidence type="ECO:0000256" key="2">
    <source>
        <dbReference type="ARBA" id="ARBA00010902"/>
    </source>
</evidence>
<accession>A0A498HV45</accession>
<dbReference type="GO" id="GO:0004022">
    <property type="term" value="F:alcohol dehydrogenase (NAD+) activity"/>
    <property type="evidence" value="ECO:0007669"/>
    <property type="project" value="UniProtKB-EC"/>
</dbReference>
<dbReference type="STRING" id="3750.A0A498HV45"/>
<comment type="similarity">
    <text evidence="2">Belongs to the zinc-containing alcohol dehydrogenase family. Class-III subfamily.</text>
</comment>
<dbReference type="SUPFAM" id="SSF51735">
    <property type="entry name" value="NAD(P)-binding Rossmann-fold domains"/>
    <property type="match status" value="1"/>
</dbReference>
<evidence type="ECO:0000256" key="6">
    <source>
        <dbReference type="ARBA" id="ARBA00022833"/>
    </source>
</evidence>
<dbReference type="PANTHER" id="PTHR43880:SF7">
    <property type="entry name" value="ALCOHOL DEHYDROGENASE-LIKE 7"/>
    <property type="match status" value="1"/>
</dbReference>
<dbReference type="InterPro" id="IPR011032">
    <property type="entry name" value="GroES-like_sf"/>
</dbReference>
<dbReference type="GO" id="GO:0046294">
    <property type="term" value="P:formaldehyde catabolic process"/>
    <property type="evidence" value="ECO:0007669"/>
    <property type="project" value="TreeGrafter"/>
</dbReference>
<feature type="domain" description="Alcohol dehydrogenase-like N-terminal" evidence="13">
    <location>
        <begin position="43"/>
        <end position="172"/>
    </location>
</feature>
<dbReference type="Gene3D" id="3.90.180.10">
    <property type="entry name" value="Medium-chain alcohol dehydrogenases, catalytic domain"/>
    <property type="match status" value="1"/>
</dbReference>